<dbReference type="InterPro" id="IPR020846">
    <property type="entry name" value="MFS_dom"/>
</dbReference>
<comment type="subcellular location">
    <subcellularLocation>
        <location evidence="1">Cell membrane</location>
        <topology evidence="1">Multi-pass membrane protein</topology>
    </subcellularLocation>
</comment>
<dbReference type="InterPro" id="IPR036259">
    <property type="entry name" value="MFS_trans_sf"/>
</dbReference>
<feature type="transmembrane region" description="Helical" evidence="6">
    <location>
        <begin position="309"/>
        <end position="334"/>
    </location>
</feature>
<feature type="transmembrane region" description="Helical" evidence="6">
    <location>
        <begin position="377"/>
        <end position="396"/>
    </location>
</feature>
<dbReference type="Proteomes" id="UP000192917">
    <property type="component" value="Unassembled WGS sequence"/>
</dbReference>
<gene>
    <name evidence="8" type="ORF">SAMN05428998_104135</name>
</gene>
<feature type="transmembrane region" description="Helical" evidence="6">
    <location>
        <begin position="216"/>
        <end position="242"/>
    </location>
</feature>
<proteinExistence type="predicted"/>
<feature type="transmembrane region" description="Helical" evidence="6">
    <location>
        <begin position="46"/>
        <end position="67"/>
    </location>
</feature>
<dbReference type="STRING" id="560819.SAMN05428998_104135"/>
<feature type="transmembrane region" description="Helical" evidence="6">
    <location>
        <begin position="105"/>
        <end position="123"/>
    </location>
</feature>
<evidence type="ECO:0000256" key="6">
    <source>
        <dbReference type="SAM" id="Phobius"/>
    </source>
</evidence>
<dbReference type="PANTHER" id="PTHR43124:SF3">
    <property type="entry name" value="CHLORAMPHENICOL EFFLUX PUMP RV0191"/>
    <property type="match status" value="1"/>
</dbReference>
<feature type="transmembrane region" description="Helical" evidence="6">
    <location>
        <begin position="74"/>
        <end position="93"/>
    </location>
</feature>
<dbReference type="PANTHER" id="PTHR43124">
    <property type="entry name" value="PURINE EFFLUX PUMP PBUE"/>
    <property type="match status" value="1"/>
</dbReference>
<dbReference type="GO" id="GO:0005886">
    <property type="term" value="C:plasma membrane"/>
    <property type="evidence" value="ECO:0007669"/>
    <property type="project" value="UniProtKB-SubCell"/>
</dbReference>
<dbReference type="CDD" id="cd06174">
    <property type="entry name" value="MFS"/>
    <property type="match status" value="1"/>
</dbReference>
<keyword evidence="4 6" id="KW-1133">Transmembrane helix</keyword>
<reference evidence="8 9" key="1">
    <citation type="submission" date="2017-04" db="EMBL/GenBank/DDBJ databases">
        <authorList>
            <person name="Afonso C.L."/>
            <person name="Miller P.J."/>
            <person name="Scott M.A."/>
            <person name="Spackman E."/>
            <person name="Goraichik I."/>
            <person name="Dimitrov K.M."/>
            <person name="Suarez D.L."/>
            <person name="Swayne D.E."/>
        </authorList>
    </citation>
    <scope>NUCLEOTIDE SEQUENCE [LARGE SCALE GENOMIC DNA]</scope>
    <source>
        <strain evidence="8 9">USBA 355</strain>
    </source>
</reference>
<dbReference type="InterPro" id="IPR011701">
    <property type="entry name" value="MFS"/>
</dbReference>
<dbReference type="RefSeq" id="WP_085121839.1">
    <property type="nucleotide sequence ID" value="NZ_FWZX01000004.1"/>
</dbReference>
<keyword evidence="2" id="KW-1003">Cell membrane</keyword>
<evidence type="ECO:0000256" key="5">
    <source>
        <dbReference type="ARBA" id="ARBA00023136"/>
    </source>
</evidence>
<accession>A0A1Y6BGU7</accession>
<dbReference type="SUPFAM" id="SSF103473">
    <property type="entry name" value="MFS general substrate transporter"/>
    <property type="match status" value="1"/>
</dbReference>
<keyword evidence="3 6" id="KW-0812">Transmembrane</keyword>
<feature type="transmembrane region" description="Helical" evidence="6">
    <location>
        <begin position="346"/>
        <end position="365"/>
    </location>
</feature>
<keyword evidence="5 6" id="KW-0472">Membrane</keyword>
<evidence type="ECO:0000256" key="2">
    <source>
        <dbReference type="ARBA" id="ARBA00022475"/>
    </source>
</evidence>
<dbReference type="GO" id="GO:0022857">
    <property type="term" value="F:transmembrane transporter activity"/>
    <property type="evidence" value="ECO:0007669"/>
    <property type="project" value="InterPro"/>
</dbReference>
<evidence type="ECO:0000256" key="1">
    <source>
        <dbReference type="ARBA" id="ARBA00004651"/>
    </source>
</evidence>
<protein>
    <submittedName>
        <fullName evidence="8">Predicted arabinose efflux permease, MFS family</fullName>
    </submittedName>
</protein>
<name>A0A1Y6BGU7_9PROT</name>
<feature type="transmembrane region" description="Helical" evidence="6">
    <location>
        <begin position="160"/>
        <end position="183"/>
    </location>
</feature>
<dbReference type="Pfam" id="PF07690">
    <property type="entry name" value="MFS_1"/>
    <property type="match status" value="1"/>
</dbReference>
<dbReference type="Gene3D" id="1.20.1250.20">
    <property type="entry name" value="MFS general substrate transporter like domains"/>
    <property type="match status" value="1"/>
</dbReference>
<feature type="transmembrane region" description="Helical" evidence="6">
    <location>
        <begin position="248"/>
        <end position="271"/>
    </location>
</feature>
<feature type="transmembrane region" description="Helical" evidence="6">
    <location>
        <begin position="135"/>
        <end position="154"/>
    </location>
</feature>
<organism evidence="8 9">
    <name type="scientific">Tistlia consotensis USBA 355</name>
    <dbReference type="NCBI Taxonomy" id="560819"/>
    <lineage>
        <taxon>Bacteria</taxon>
        <taxon>Pseudomonadati</taxon>
        <taxon>Pseudomonadota</taxon>
        <taxon>Alphaproteobacteria</taxon>
        <taxon>Rhodospirillales</taxon>
        <taxon>Rhodovibrionaceae</taxon>
        <taxon>Tistlia</taxon>
    </lineage>
</organism>
<dbReference type="AlphaFoldDB" id="A0A1Y6BGU7"/>
<dbReference type="InterPro" id="IPR050189">
    <property type="entry name" value="MFS_Efflux_Transporters"/>
</dbReference>
<dbReference type="EMBL" id="FWZX01000004">
    <property type="protein sequence ID" value="SMF08415.1"/>
    <property type="molecule type" value="Genomic_DNA"/>
</dbReference>
<sequence>MLRDRPGLLVALLCLAQVLGMAGNATFPALIPTFRLDWGLANAEAGWLGGLYYAGYVAAVPLLVAITDARDARGIYVASSLLGSLALVAFAFLAHDFWSALPLRLLSGVGLAGTYMVGLRLLSDRLPADWQSRGVGWYTAHFSIGASLSVLLAGEIARRLGWPAAFWIAGLLTAASGFLVLLVTRPLATRPSRPRQGHPLDLRPALRNRPALGYNLAYACHVWELFGFRAWLVAFLVFALALQGRDGLFGASATQLATLLLLLGMPASVAGSYLAERVGRRRLVTLVLCASAALAAGLGFAAAAPVGLLLVLLVAYSLLVMADSGALTGGAVLLAEPERKGATMAVHALLGFAAAFVSPVVFGQVLDLAGGDRSSTAWGLAFAVLGAGAIVGPLFLKALSRRAG</sequence>
<feature type="domain" description="Major facilitator superfamily (MFS) profile" evidence="7">
    <location>
        <begin position="9"/>
        <end position="404"/>
    </location>
</feature>
<feature type="transmembrane region" description="Helical" evidence="6">
    <location>
        <begin position="283"/>
        <end position="303"/>
    </location>
</feature>
<dbReference type="PROSITE" id="PS50850">
    <property type="entry name" value="MFS"/>
    <property type="match status" value="1"/>
</dbReference>
<evidence type="ECO:0000313" key="9">
    <source>
        <dbReference type="Proteomes" id="UP000192917"/>
    </source>
</evidence>
<evidence type="ECO:0000256" key="4">
    <source>
        <dbReference type="ARBA" id="ARBA00022989"/>
    </source>
</evidence>
<evidence type="ECO:0000259" key="7">
    <source>
        <dbReference type="PROSITE" id="PS50850"/>
    </source>
</evidence>
<evidence type="ECO:0000313" key="8">
    <source>
        <dbReference type="EMBL" id="SMF08415.1"/>
    </source>
</evidence>
<evidence type="ECO:0000256" key="3">
    <source>
        <dbReference type="ARBA" id="ARBA00022692"/>
    </source>
</evidence>
<keyword evidence="9" id="KW-1185">Reference proteome</keyword>